<keyword evidence="6" id="KW-0175">Coiled coil</keyword>
<protein>
    <recommendedName>
        <fullName evidence="2">Regulatory protein zeste</fullName>
    </recommendedName>
</protein>
<sequence length="305" mass="36381">MEEKKMKSPPLTTFEKGILLQLVKQRELIIENKRTDAFTVAQKKKGWTEISKEFSASVNTVPRSGRQLKKCWLNLKQRARKDRLIQELHATGGGQSCTGLDPFVEIPDTSVPNVDLNCSSELKSNDFIVVDDVVEFDNVCVKEEPQKYLLQEEQEPEQEELQQYQKQREPPHHQQQCQQEKSPTSRPQKRGSEFKRQHNDCRNPEALSQCLQIISRHDEKCACELHMLRMKFEEEKLQTEHEFWEEKLRTERELREERKHTERELRQKQLQTEDLRQKHLAELHELEIKERILKIYFLQERLRKS</sequence>
<dbReference type="PANTHER" id="PTHR21411">
    <property type="entry name" value="APONTIC"/>
    <property type="match status" value="1"/>
</dbReference>
<dbReference type="InParanoid" id="A0A2J7Q942"/>
<reference evidence="9 10" key="1">
    <citation type="submission" date="2017-12" db="EMBL/GenBank/DDBJ databases">
        <title>Hemimetabolous genomes reveal molecular basis of termite eusociality.</title>
        <authorList>
            <person name="Harrison M.C."/>
            <person name="Jongepier E."/>
            <person name="Robertson H.M."/>
            <person name="Arning N."/>
            <person name="Bitard-Feildel T."/>
            <person name="Chao H."/>
            <person name="Childers C.P."/>
            <person name="Dinh H."/>
            <person name="Doddapaneni H."/>
            <person name="Dugan S."/>
            <person name="Gowin J."/>
            <person name="Greiner C."/>
            <person name="Han Y."/>
            <person name="Hu H."/>
            <person name="Hughes D.S.T."/>
            <person name="Huylmans A.-K."/>
            <person name="Kemena C."/>
            <person name="Kremer L.P.M."/>
            <person name="Lee S.L."/>
            <person name="Lopez-Ezquerra A."/>
            <person name="Mallet L."/>
            <person name="Monroy-Kuhn J.M."/>
            <person name="Moser A."/>
            <person name="Murali S.C."/>
            <person name="Muzny D.M."/>
            <person name="Otani S."/>
            <person name="Piulachs M.-D."/>
            <person name="Poelchau M."/>
            <person name="Qu J."/>
            <person name="Schaub F."/>
            <person name="Wada-Katsumata A."/>
            <person name="Worley K.C."/>
            <person name="Xie Q."/>
            <person name="Ylla G."/>
            <person name="Poulsen M."/>
            <person name="Gibbs R.A."/>
            <person name="Schal C."/>
            <person name="Richards S."/>
            <person name="Belles X."/>
            <person name="Korb J."/>
            <person name="Bornberg-Bauer E."/>
        </authorList>
    </citation>
    <scope>NUCLEOTIDE SEQUENCE [LARGE SCALE GENOMIC DNA]</scope>
    <source>
        <tissue evidence="9">Whole body</tissue>
    </source>
</reference>
<comment type="subunit">
    <text evidence="1">Self-associates forming complexes of several hundred monomers.</text>
</comment>
<dbReference type="Pfam" id="PF13873">
    <property type="entry name" value="Myb_DNA-bind_5"/>
    <property type="match status" value="1"/>
</dbReference>
<evidence type="ECO:0000259" key="8">
    <source>
        <dbReference type="Pfam" id="PF13873"/>
    </source>
</evidence>
<accession>A0A2J7Q942</accession>
<evidence type="ECO:0000313" key="9">
    <source>
        <dbReference type="EMBL" id="PNF25105.1"/>
    </source>
</evidence>
<keyword evidence="10" id="KW-1185">Reference proteome</keyword>
<evidence type="ECO:0000256" key="2">
    <source>
        <dbReference type="ARBA" id="ARBA00016807"/>
    </source>
</evidence>
<dbReference type="STRING" id="105785.A0A2J7Q942"/>
<evidence type="ECO:0000256" key="3">
    <source>
        <dbReference type="ARBA" id="ARBA00023015"/>
    </source>
</evidence>
<dbReference type="PANTHER" id="PTHR21411:SF0">
    <property type="entry name" value="REGULATORY PROTEIN ZESTE"/>
    <property type="match status" value="1"/>
</dbReference>
<dbReference type="Proteomes" id="UP000235965">
    <property type="component" value="Unassembled WGS sequence"/>
</dbReference>
<dbReference type="InterPro" id="IPR028002">
    <property type="entry name" value="Myb_DNA-bind_5"/>
</dbReference>
<name>A0A2J7Q942_9NEOP</name>
<dbReference type="EMBL" id="NEVH01016943">
    <property type="protein sequence ID" value="PNF25105.1"/>
    <property type="molecule type" value="Genomic_DNA"/>
</dbReference>
<gene>
    <name evidence="9" type="ORF">B7P43_G02041</name>
</gene>
<keyword evidence="3" id="KW-0805">Transcription regulation</keyword>
<feature type="region of interest" description="Disordered" evidence="7">
    <location>
        <begin position="151"/>
        <end position="198"/>
    </location>
</feature>
<evidence type="ECO:0000256" key="4">
    <source>
        <dbReference type="ARBA" id="ARBA00023163"/>
    </source>
</evidence>
<evidence type="ECO:0000256" key="7">
    <source>
        <dbReference type="SAM" id="MobiDB-lite"/>
    </source>
</evidence>
<comment type="caution">
    <text evidence="9">The sequence shown here is derived from an EMBL/GenBank/DDBJ whole genome shotgun (WGS) entry which is preliminary data.</text>
</comment>
<comment type="function">
    <text evidence="5">Involved in transvection phenomena (= synapsis-dependent gene expression), where the synaptic pairing of chromosomes carrying genes with which zeste interacts influences the expression of these genes. Zeste binds to DNA and stimulates transcription from a nearby promoter.</text>
</comment>
<evidence type="ECO:0000256" key="5">
    <source>
        <dbReference type="ARBA" id="ARBA00025466"/>
    </source>
</evidence>
<organism evidence="9 10">
    <name type="scientific">Cryptotermes secundus</name>
    <dbReference type="NCBI Taxonomy" id="105785"/>
    <lineage>
        <taxon>Eukaryota</taxon>
        <taxon>Metazoa</taxon>
        <taxon>Ecdysozoa</taxon>
        <taxon>Arthropoda</taxon>
        <taxon>Hexapoda</taxon>
        <taxon>Insecta</taxon>
        <taxon>Pterygota</taxon>
        <taxon>Neoptera</taxon>
        <taxon>Polyneoptera</taxon>
        <taxon>Dictyoptera</taxon>
        <taxon>Blattodea</taxon>
        <taxon>Blattoidea</taxon>
        <taxon>Termitoidae</taxon>
        <taxon>Kalotermitidae</taxon>
        <taxon>Cryptotermitinae</taxon>
        <taxon>Cryptotermes</taxon>
    </lineage>
</organism>
<evidence type="ECO:0000256" key="6">
    <source>
        <dbReference type="SAM" id="Coils"/>
    </source>
</evidence>
<keyword evidence="4" id="KW-0804">Transcription</keyword>
<dbReference type="AlphaFoldDB" id="A0A2J7Q942"/>
<feature type="coiled-coil region" evidence="6">
    <location>
        <begin position="234"/>
        <end position="278"/>
    </location>
</feature>
<evidence type="ECO:0000256" key="1">
    <source>
        <dbReference type="ARBA" id="ARBA00011764"/>
    </source>
</evidence>
<feature type="domain" description="Myb/SANT-like DNA-binding" evidence="8">
    <location>
        <begin position="13"/>
        <end position="82"/>
    </location>
</feature>
<proteinExistence type="predicted"/>
<evidence type="ECO:0000313" key="10">
    <source>
        <dbReference type="Proteomes" id="UP000235965"/>
    </source>
</evidence>